<feature type="transmembrane region" description="Helical" evidence="6">
    <location>
        <begin position="141"/>
        <end position="164"/>
    </location>
</feature>
<comment type="caution">
    <text evidence="6">Lacks conserved residue(s) required for the propagation of feature annotation.</text>
</comment>
<keyword evidence="3 6" id="KW-1133">Transmembrane helix</keyword>
<evidence type="ECO:0000313" key="8">
    <source>
        <dbReference type="EMBL" id="NYI07649.1"/>
    </source>
</evidence>
<dbReference type="PIRSF" id="PIRSF006648">
    <property type="entry name" value="DrrB"/>
    <property type="match status" value="1"/>
</dbReference>
<dbReference type="InterPro" id="IPR000412">
    <property type="entry name" value="ABC_2_transport"/>
</dbReference>
<keyword evidence="5" id="KW-0046">Antibiotic resistance</keyword>
<keyword evidence="9" id="KW-1185">Reference proteome</keyword>
<evidence type="ECO:0000256" key="5">
    <source>
        <dbReference type="ARBA" id="ARBA00023251"/>
    </source>
</evidence>
<feature type="transmembrane region" description="Helical" evidence="6">
    <location>
        <begin position="106"/>
        <end position="135"/>
    </location>
</feature>
<evidence type="ECO:0000256" key="3">
    <source>
        <dbReference type="ARBA" id="ARBA00022989"/>
    </source>
</evidence>
<dbReference type="PRINTS" id="PR00164">
    <property type="entry name" value="ABC2TRNSPORT"/>
</dbReference>
<dbReference type="PANTHER" id="PTHR43027">
    <property type="entry name" value="DOXORUBICIN RESISTANCE ABC TRANSPORTER PERMEASE PROTEIN DRRC-RELATED"/>
    <property type="match status" value="1"/>
</dbReference>
<gene>
    <name evidence="8" type="ORF">FHU37_004678</name>
</gene>
<keyword evidence="4 6" id="KW-0472">Membrane</keyword>
<dbReference type="Pfam" id="PF01061">
    <property type="entry name" value="ABC2_membrane"/>
    <property type="match status" value="1"/>
</dbReference>
<dbReference type="EMBL" id="JACBZD010000002">
    <property type="protein sequence ID" value="NYI07649.1"/>
    <property type="molecule type" value="Genomic_DNA"/>
</dbReference>
<keyword evidence="2 6" id="KW-0812">Transmembrane</keyword>
<feature type="transmembrane region" description="Helical" evidence="6">
    <location>
        <begin position="26"/>
        <end position="46"/>
    </location>
</feature>
<comment type="similarity">
    <text evidence="6">Belongs to the ABC-2 integral membrane protein family.</text>
</comment>
<feature type="domain" description="ABC transmembrane type-2" evidence="7">
    <location>
        <begin position="24"/>
        <end position="250"/>
    </location>
</feature>
<keyword evidence="6" id="KW-1003">Cell membrane</keyword>
<sequence length="250" mass="26502">MPVLTPTSVAVLRTEARLFLREPSTLFWVLAFPTLLLVALGLVPGFREADENIGGRRVIDLYAPTAVLIGLISAGLQTQPTVLTGYREKGILRRMRTTPARPADLLAAQIALHAVAVVLSTLLVLAVGRLAFGIALPEQPLGYAVALALAVLAVLAMGAVITAFSRTVRVASAVGMMVFFPAMFAAGVYVPIQVLPDPLLRVLELTPFGAATQALDQAATGGWPAWSLLAVLAVWAAGLTAVAARWFRWE</sequence>
<dbReference type="GO" id="GO:0043190">
    <property type="term" value="C:ATP-binding cassette (ABC) transporter complex"/>
    <property type="evidence" value="ECO:0007669"/>
    <property type="project" value="InterPro"/>
</dbReference>
<dbReference type="GO" id="GO:0140359">
    <property type="term" value="F:ABC-type transporter activity"/>
    <property type="evidence" value="ECO:0007669"/>
    <property type="project" value="InterPro"/>
</dbReference>
<evidence type="ECO:0000256" key="4">
    <source>
        <dbReference type="ARBA" id="ARBA00023136"/>
    </source>
</evidence>
<evidence type="ECO:0000259" key="7">
    <source>
        <dbReference type="PROSITE" id="PS51012"/>
    </source>
</evidence>
<comment type="caution">
    <text evidence="8">The sequence shown here is derived from an EMBL/GenBank/DDBJ whole genome shotgun (WGS) entry which is preliminary data.</text>
</comment>
<evidence type="ECO:0000313" key="9">
    <source>
        <dbReference type="Proteomes" id="UP000567795"/>
    </source>
</evidence>
<dbReference type="RefSeq" id="WP_179816622.1">
    <property type="nucleotide sequence ID" value="NZ_JACBZD010000002.1"/>
</dbReference>
<dbReference type="InterPro" id="IPR013525">
    <property type="entry name" value="ABC2_TM"/>
</dbReference>
<comment type="subcellular location">
    <subcellularLocation>
        <location evidence="6">Cell membrane</location>
        <topology evidence="6">Multi-pass membrane protein</topology>
    </subcellularLocation>
    <subcellularLocation>
        <location evidence="1">Membrane</location>
        <topology evidence="1">Multi-pass membrane protein</topology>
    </subcellularLocation>
</comment>
<dbReference type="GO" id="GO:0046677">
    <property type="term" value="P:response to antibiotic"/>
    <property type="evidence" value="ECO:0007669"/>
    <property type="project" value="UniProtKB-KW"/>
</dbReference>
<keyword evidence="6" id="KW-0813">Transport</keyword>
<dbReference type="InterPro" id="IPR047817">
    <property type="entry name" value="ABC2_TM_bact-type"/>
</dbReference>
<dbReference type="InterPro" id="IPR052902">
    <property type="entry name" value="ABC-2_transporter"/>
</dbReference>
<evidence type="ECO:0000256" key="2">
    <source>
        <dbReference type="ARBA" id="ARBA00022692"/>
    </source>
</evidence>
<proteinExistence type="inferred from homology"/>
<evidence type="ECO:0000256" key="6">
    <source>
        <dbReference type="RuleBase" id="RU361157"/>
    </source>
</evidence>
<accession>A0A852ZZS2</accession>
<dbReference type="AlphaFoldDB" id="A0A852ZZS2"/>
<evidence type="ECO:0000256" key="1">
    <source>
        <dbReference type="ARBA" id="ARBA00004141"/>
    </source>
</evidence>
<feature type="transmembrane region" description="Helical" evidence="6">
    <location>
        <begin position="171"/>
        <end position="192"/>
    </location>
</feature>
<feature type="transmembrane region" description="Helical" evidence="6">
    <location>
        <begin position="225"/>
        <end position="247"/>
    </location>
</feature>
<dbReference type="Proteomes" id="UP000567795">
    <property type="component" value="Unassembled WGS sequence"/>
</dbReference>
<protein>
    <recommendedName>
        <fullName evidence="6">Transport permease protein</fullName>
    </recommendedName>
</protein>
<dbReference type="PROSITE" id="PS51012">
    <property type="entry name" value="ABC_TM2"/>
    <property type="match status" value="1"/>
</dbReference>
<organism evidence="8 9">
    <name type="scientific">Allostreptomyces psammosilenae</name>
    <dbReference type="NCBI Taxonomy" id="1892865"/>
    <lineage>
        <taxon>Bacteria</taxon>
        <taxon>Bacillati</taxon>
        <taxon>Actinomycetota</taxon>
        <taxon>Actinomycetes</taxon>
        <taxon>Kitasatosporales</taxon>
        <taxon>Streptomycetaceae</taxon>
        <taxon>Allostreptomyces</taxon>
    </lineage>
</organism>
<name>A0A852ZZS2_9ACTN</name>
<dbReference type="PANTHER" id="PTHR43027:SF2">
    <property type="entry name" value="TRANSPORT PERMEASE PROTEIN"/>
    <property type="match status" value="1"/>
</dbReference>
<reference evidence="8 9" key="1">
    <citation type="submission" date="2020-07" db="EMBL/GenBank/DDBJ databases">
        <title>Sequencing the genomes of 1000 actinobacteria strains.</title>
        <authorList>
            <person name="Klenk H.-P."/>
        </authorList>
    </citation>
    <scope>NUCLEOTIDE SEQUENCE [LARGE SCALE GENOMIC DNA]</scope>
    <source>
        <strain evidence="8 9">DSM 42178</strain>
    </source>
</reference>